<evidence type="ECO:0000256" key="9">
    <source>
        <dbReference type="ARBA" id="ARBA00022989"/>
    </source>
</evidence>
<comment type="similarity">
    <text evidence="3">Belongs to the glycosyltransferase 18 family.</text>
</comment>
<sequence>MKRSTFAWLVFLCLLLQCYFLFLVQQQSTHARHKLIPARKTKTRDVLFVPRQQETSKLVPSTMALSQKNEEFTSSKVSQDLHRQSTTKVPVRNCSIPDDWLYPLCGYKVQWMKGLWTTNIDCYINRHHMDPDDDCSVLEFLSELNDSKYQWIRDRITRLWSDWKLAAKALEAESLTVRNRKKKKVFLYMGSYSIQEDWLRNAYNGVPLGEMVQWGDIIACLYALGHEITISAEVPNMMKILNVTADNSCGRRLRQKEFDLIFTDYLGLHLIRSKLGPTASHYRCRLRILDSFGTDPQFNYAEFRDADKYKTSWGKADVHVRQMMTMFPHSPDNLFLGFVVDKALTTEAHPPQVNEGNKPKGVLYAKDATYLQVFIGLAFPYEGPAPLEAIAQGSFKYSRNLEDIDIFPTPFHLFQLTSQHPYMETFVGKPYTHTIDINNLDLVESTIKEIISKEVPPFLPFEWTTKGMLERVNMFLEKLPAFFNHINSAKEFERIGISCSRHQRVEALVEPSYDPSDGSCSTQAMSLLYSCMAKEPTRMRLCPCRDYQPQQVALCKNCR</sequence>
<evidence type="ECO:0000256" key="10">
    <source>
        <dbReference type="ARBA" id="ARBA00023034"/>
    </source>
</evidence>
<proteinExistence type="inferred from homology"/>
<evidence type="ECO:0000256" key="6">
    <source>
        <dbReference type="ARBA" id="ARBA00022679"/>
    </source>
</evidence>
<feature type="domain" description="Glycosyltransferase family 18 catalytic" evidence="15">
    <location>
        <begin position="480"/>
        <end position="544"/>
    </location>
</feature>
<evidence type="ECO:0000256" key="3">
    <source>
        <dbReference type="ARBA" id="ARBA00007477"/>
    </source>
</evidence>
<keyword evidence="17" id="KW-1185">Reference proteome</keyword>
<comment type="caution">
    <text evidence="16">The sequence shown here is derived from an EMBL/GenBank/DDBJ whole genome shotgun (WGS) entry which is preliminary data.</text>
</comment>
<evidence type="ECO:0000256" key="1">
    <source>
        <dbReference type="ARBA" id="ARBA00004323"/>
    </source>
</evidence>
<feature type="domain" description="Glycosyltransferase family 18 catalytic" evidence="15">
    <location>
        <begin position="372"/>
        <end position="478"/>
    </location>
</feature>
<comment type="pathway">
    <text evidence="2">Protein modification; protein glycosylation.</text>
</comment>
<keyword evidence="6" id="KW-0808">Transferase</keyword>
<evidence type="ECO:0000256" key="7">
    <source>
        <dbReference type="ARBA" id="ARBA00022692"/>
    </source>
</evidence>
<keyword evidence="14" id="KW-0732">Signal</keyword>
<feature type="chain" id="PRO_5041984727" description="alpha-1,6-mannosyl-glycoprotein 6-beta-N-acetylglucosaminyltransferase" evidence="14">
    <location>
        <begin position="27"/>
        <end position="559"/>
    </location>
</feature>
<gene>
    <name evidence="16" type="ORF">P5673_007563</name>
</gene>
<protein>
    <recommendedName>
        <fullName evidence="4">alpha-1,6-mannosyl-glycoprotein 6-beta-N-acetylglucosaminyltransferase</fullName>
        <ecNumber evidence="4">2.4.1.155</ecNumber>
    </recommendedName>
</protein>
<evidence type="ECO:0000256" key="13">
    <source>
        <dbReference type="ARBA" id="ARBA00048243"/>
    </source>
</evidence>
<evidence type="ECO:0000256" key="5">
    <source>
        <dbReference type="ARBA" id="ARBA00022676"/>
    </source>
</evidence>
<dbReference type="GO" id="GO:0030144">
    <property type="term" value="F:alpha-1,6-mannosylglycoprotein 6-beta-N-acetylglucosaminyltransferase activity"/>
    <property type="evidence" value="ECO:0007669"/>
    <property type="project" value="UniProtKB-EC"/>
</dbReference>
<dbReference type="GO" id="GO:0000139">
    <property type="term" value="C:Golgi membrane"/>
    <property type="evidence" value="ECO:0007669"/>
    <property type="project" value="UniProtKB-SubCell"/>
</dbReference>
<comment type="subcellular location">
    <subcellularLocation>
        <location evidence="1">Golgi apparatus membrane</location>
        <topology evidence="1">Single-pass type II membrane protein</topology>
    </subcellularLocation>
</comment>
<evidence type="ECO:0000256" key="4">
    <source>
        <dbReference type="ARBA" id="ARBA00012671"/>
    </source>
</evidence>
<organism evidence="16 17">
    <name type="scientific">Acropora cervicornis</name>
    <name type="common">Staghorn coral</name>
    <dbReference type="NCBI Taxonomy" id="6130"/>
    <lineage>
        <taxon>Eukaryota</taxon>
        <taxon>Metazoa</taxon>
        <taxon>Cnidaria</taxon>
        <taxon>Anthozoa</taxon>
        <taxon>Hexacorallia</taxon>
        <taxon>Scleractinia</taxon>
        <taxon>Astrocoeniina</taxon>
        <taxon>Acroporidae</taxon>
        <taxon>Acropora</taxon>
    </lineage>
</organism>
<feature type="signal peptide" evidence="14">
    <location>
        <begin position="1"/>
        <end position="26"/>
    </location>
</feature>
<dbReference type="PANTHER" id="PTHR15075:SF2">
    <property type="entry name" value="ALPHA-1,6-MANNOSYLGLYCOPROTEIN 6-BETA-N-ACETYLGLUCOSAMINYLTRANSFERASE"/>
    <property type="match status" value="1"/>
</dbReference>
<dbReference type="EMBL" id="JARQWQ010000012">
    <property type="protein sequence ID" value="KAK2568503.1"/>
    <property type="molecule type" value="Genomic_DNA"/>
</dbReference>
<evidence type="ECO:0000256" key="12">
    <source>
        <dbReference type="ARBA" id="ARBA00023180"/>
    </source>
</evidence>
<evidence type="ECO:0000256" key="2">
    <source>
        <dbReference type="ARBA" id="ARBA00004922"/>
    </source>
</evidence>
<evidence type="ECO:0000259" key="15">
    <source>
        <dbReference type="Pfam" id="PF15024"/>
    </source>
</evidence>
<dbReference type="InterPro" id="IPR026116">
    <property type="entry name" value="GT18_cat"/>
</dbReference>
<keyword evidence="12" id="KW-0325">Glycoprotein</keyword>
<dbReference type="AlphaFoldDB" id="A0AAD9VBK6"/>
<dbReference type="EC" id="2.4.1.155" evidence="4"/>
<reference evidence="16" key="2">
    <citation type="journal article" date="2023" name="Science">
        <title>Genomic signatures of disease resistance in endangered staghorn corals.</title>
        <authorList>
            <person name="Vollmer S.V."/>
            <person name="Selwyn J.D."/>
            <person name="Despard B.A."/>
            <person name="Roesel C.L."/>
        </authorList>
    </citation>
    <scope>NUCLEOTIDE SEQUENCE</scope>
    <source>
        <strain evidence="16">K2</strain>
    </source>
</reference>
<dbReference type="PANTHER" id="PTHR15075">
    <property type="entry name" value="ALPHA-MANNOSIDE BETA-1,6-N-ACETYLGLUCOSAMINYLTRANSFERASE"/>
    <property type="match status" value="1"/>
</dbReference>
<dbReference type="InterPro" id="IPR052105">
    <property type="entry name" value="MGAT5_Glycosyltransferase"/>
</dbReference>
<keyword evidence="10" id="KW-0333">Golgi apparatus</keyword>
<feature type="domain" description="Glycosyltransferase family 18 catalytic" evidence="15">
    <location>
        <begin position="141"/>
        <end position="369"/>
    </location>
</feature>
<evidence type="ECO:0000256" key="8">
    <source>
        <dbReference type="ARBA" id="ARBA00022968"/>
    </source>
</evidence>
<comment type="catalytic activity">
    <reaction evidence="13">
        <text>N(4)-{beta-D-GlcNAc-(1-&gt;2)-[beta-D-GlcNAc-(1-&gt;4)]-alpha-D-Man-(1-&gt;3)-[beta-D-GlcNAc-(1-&gt;2)-alpha-D-Man-(1-&gt;6)]-beta-D-Man-(1-&gt;4)-beta-D-GlcNAc-(1-&gt;4)-beta-D-GlcNAc}-L-asparaginyl-[protein] + UDP-N-acetyl-alpha-D-glucosamine = N(4)-{beta-D-GlcNAc-(1-&gt;2)-[beta-D-GlcNAc-(1-&gt;4)]-alpha-D-Man-(1-&gt;3)-[beta-D-GlcNAc-(1-&gt;2)-[beta-D-GlcNAc-(1-&gt;6)]-alpha-D-Man-(1-&gt;6)]-beta-D-Man-(1-&gt;4)-beta-D-GlcNAc-(1-&gt;4)-beta-D-GlcNAc}-L-asparaginyl-[protein] + UDP + H(+)</text>
        <dbReference type="Rhea" id="RHEA:16921"/>
        <dbReference type="Rhea" id="RHEA-COMP:14374"/>
        <dbReference type="Rhea" id="RHEA-COMP:14377"/>
        <dbReference type="ChEBI" id="CHEBI:15378"/>
        <dbReference type="ChEBI" id="CHEBI:57705"/>
        <dbReference type="ChEBI" id="CHEBI:58223"/>
        <dbReference type="ChEBI" id="CHEBI:139507"/>
        <dbReference type="ChEBI" id="CHEBI:139510"/>
        <dbReference type="EC" id="2.4.1.155"/>
    </reaction>
</comment>
<evidence type="ECO:0000313" key="17">
    <source>
        <dbReference type="Proteomes" id="UP001249851"/>
    </source>
</evidence>
<dbReference type="GO" id="GO:0006487">
    <property type="term" value="P:protein N-linked glycosylation"/>
    <property type="evidence" value="ECO:0007669"/>
    <property type="project" value="TreeGrafter"/>
</dbReference>
<reference evidence="16" key="1">
    <citation type="journal article" date="2023" name="G3 (Bethesda)">
        <title>Whole genome assembly and annotation of the endangered Caribbean coral Acropora cervicornis.</title>
        <authorList>
            <person name="Selwyn J.D."/>
            <person name="Vollmer S.V."/>
        </authorList>
    </citation>
    <scope>NUCLEOTIDE SEQUENCE</scope>
    <source>
        <strain evidence="16">K2</strain>
    </source>
</reference>
<keyword evidence="11" id="KW-0472">Membrane</keyword>
<keyword evidence="8" id="KW-0735">Signal-anchor</keyword>
<evidence type="ECO:0000256" key="11">
    <source>
        <dbReference type="ARBA" id="ARBA00023136"/>
    </source>
</evidence>
<dbReference type="Pfam" id="PF15024">
    <property type="entry name" value="Glyco_transf_18"/>
    <property type="match status" value="3"/>
</dbReference>
<keyword evidence="9" id="KW-1133">Transmembrane helix</keyword>
<dbReference type="Proteomes" id="UP001249851">
    <property type="component" value="Unassembled WGS sequence"/>
</dbReference>
<name>A0AAD9VBK6_ACRCE</name>
<evidence type="ECO:0000313" key="16">
    <source>
        <dbReference type="EMBL" id="KAK2568503.1"/>
    </source>
</evidence>
<keyword evidence="7" id="KW-0812">Transmembrane</keyword>
<evidence type="ECO:0000256" key="14">
    <source>
        <dbReference type="SAM" id="SignalP"/>
    </source>
</evidence>
<accession>A0AAD9VBK6</accession>
<keyword evidence="5" id="KW-0328">Glycosyltransferase</keyword>